<dbReference type="InterPro" id="IPR036890">
    <property type="entry name" value="HATPase_C_sf"/>
</dbReference>
<evidence type="ECO:0000256" key="4">
    <source>
        <dbReference type="ARBA" id="ARBA00022679"/>
    </source>
</evidence>
<dbReference type="InterPro" id="IPR004358">
    <property type="entry name" value="Sig_transdc_His_kin-like_C"/>
</dbReference>
<dbReference type="Gene3D" id="3.30.565.10">
    <property type="entry name" value="Histidine kinase-like ATPase, C-terminal domain"/>
    <property type="match status" value="1"/>
</dbReference>
<keyword evidence="4" id="KW-0808">Transferase</keyword>
<dbReference type="CDD" id="cd00082">
    <property type="entry name" value="HisKA"/>
    <property type="match status" value="1"/>
</dbReference>
<reference evidence="10" key="1">
    <citation type="journal article" date="2019" name="Int. J. Syst. Evol. Microbiol.">
        <title>The Global Catalogue of Microorganisms (GCM) 10K type strain sequencing project: providing services to taxonomists for standard genome sequencing and annotation.</title>
        <authorList>
            <consortium name="The Broad Institute Genomics Platform"/>
            <consortium name="The Broad Institute Genome Sequencing Center for Infectious Disease"/>
            <person name="Wu L."/>
            <person name="Ma J."/>
        </authorList>
    </citation>
    <scope>NUCLEOTIDE SEQUENCE [LARGE SCALE GENOMIC DNA]</scope>
    <source>
        <strain evidence="10">CCUG 58760</strain>
    </source>
</reference>
<evidence type="ECO:0000313" key="9">
    <source>
        <dbReference type="EMBL" id="MFC5358015.1"/>
    </source>
</evidence>
<feature type="domain" description="PAC" evidence="8">
    <location>
        <begin position="1"/>
        <end position="23"/>
    </location>
</feature>
<protein>
    <recommendedName>
        <fullName evidence="2">histidine kinase</fullName>
        <ecNumber evidence="2">2.7.13.3</ecNumber>
    </recommendedName>
</protein>
<dbReference type="EMBL" id="JBHSLC010000068">
    <property type="protein sequence ID" value="MFC5358015.1"/>
    <property type="molecule type" value="Genomic_DNA"/>
</dbReference>
<dbReference type="SUPFAM" id="SSF55874">
    <property type="entry name" value="ATPase domain of HSP90 chaperone/DNA topoisomerase II/histidine kinase"/>
    <property type="match status" value="1"/>
</dbReference>
<dbReference type="InterPro" id="IPR050736">
    <property type="entry name" value="Sensor_HK_Regulatory"/>
</dbReference>
<dbReference type="InterPro" id="IPR005467">
    <property type="entry name" value="His_kinase_dom"/>
</dbReference>
<dbReference type="Proteomes" id="UP001596166">
    <property type="component" value="Unassembled WGS sequence"/>
</dbReference>
<gene>
    <name evidence="9" type="ORF">ACFPMG_23785</name>
</gene>
<dbReference type="SMART" id="SM00388">
    <property type="entry name" value="HisKA"/>
    <property type="match status" value="1"/>
</dbReference>
<evidence type="ECO:0000259" key="8">
    <source>
        <dbReference type="PROSITE" id="PS50113"/>
    </source>
</evidence>
<dbReference type="PROSITE" id="PS50113">
    <property type="entry name" value="PAC"/>
    <property type="match status" value="1"/>
</dbReference>
<proteinExistence type="predicted"/>
<comment type="catalytic activity">
    <reaction evidence="1">
        <text>ATP + protein L-histidine = ADP + protein N-phospho-L-histidine.</text>
        <dbReference type="EC" id="2.7.13.3"/>
    </reaction>
</comment>
<name>A0ABW0GAB7_9PROT</name>
<dbReference type="EC" id="2.7.13.3" evidence="2"/>
<accession>A0ABW0GAB7</accession>
<dbReference type="PANTHER" id="PTHR43711:SF26">
    <property type="entry name" value="SENSOR HISTIDINE KINASE RCSC"/>
    <property type="match status" value="1"/>
</dbReference>
<evidence type="ECO:0000313" key="10">
    <source>
        <dbReference type="Proteomes" id="UP001596166"/>
    </source>
</evidence>
<comment type="caution">
    <text evidence="9">The sequence shown here is derived from an EMBL/GenBank/DDBJ whole genome shotgun (WGS) entry which is preliminary data.</text>
</comment>
<keyword evidence="10" id="KW-1185">Reference proteome</keyword>
<dbReference type="InterPro" id="IPR003594">
    <property type="entry name" value="HATPase_dom"/>
</dbReference>
<sequence>MSDVLGICQDITEQRQVEQTLRAARDTAQRASRAKSAFLAAMSHELRTPLNAIIGFSDLLADPRRLKQVLINLLSNAFKFTPENGQIAVTVAVGKDSLDIIVADTGIGIPAERMSEVGMPFTQFNDAHSRRYAGTGLGLHIAKSLAEQHGGSLDVDSQPDVGTTVTIRLPRTRLTTIRELLAG</sequence>
<keyword evidence="5 9" id="KW-0418">Kinase</keyword>
<feature type="domain" description="Histidine kinase" evidence="7">
    <location>
        <begin position="59"/>
        <end position="173"/>
    </location>
</feature>
<dbReference type="GO" id="GO:0016301">
    <property type="term" value="F:kinase activity"/>
    <property type="evidence" value="ECO:0007669"/>
    <property type="project" value="UniProtKB-KW"/>
</dbReference>
<dbReference type="SMART" id="SM00387">
    <property type="entry name" value="HATPase_c"/>
    <property type="match status" value="1"/>
</dbReference>
<evidence type="ECO:0000256" key="2">
    <source>
        <dbReference type="ARBA" id="ARBA00012438"/>
    </source>
</evidence>
<dbReference type="InterPro" id="IPR000700">
    <property type="entry name" value="PAS-assoc_C"/>
</dbReference>
<organism evidence="9 10">
    <name type="scientific">Azospirillum himalayense</name>
    <dbReference type="NCBI Taxonomy" id="654847"/>
    <lineage>
        <taxon>Bacteria</taxon>
        <taxon>Pseudomonadati</taxon>
        <taxon>Pseudomonadota</taxon>
        <taxon>Alphaproteobacteria</taxon>
        <taxon>Rhodospirillales</taxon>
        <taxon>Azospirillaceae</taxon>
        <taxon>Azospirillum</taxon>
    </lineage>
</organism>
<evidence type="ECO:0000256" key="1">
    <source>
        <dbReference type="ARBA" id="ARBA00000085"/>
    </source>
</evidence>
<keyword evidence="6" id="KW-0902">Two-component regulatory system</keyword>
<evidence type="ECO:0000256" key="3">
    <source>
        <dbReference type="ARBA" id="ARBA00022553"/>
    </source>
</evidence>
<dbReference type="RefSeq" id="WP_376997696.1">
    <property type="nucleotide sequence ID" value="NZ_JBHSLC010000068.1"/>
</dbReference>
<dbReference type="InterPro" id="IPR003661">
    <property type="entry name" value="HisK_dim/P_dom"/>
</dbReference>
<dbReference type="Pfam" id="PF02518">
    <property type="entry name" value="HATPase_c"/>
    <property type="match status" value="1"/>
</dbReference>
<dbReference type="PRINTS" id="PR00344">
    <property type="entry name" value="BCTRLSENSOR"/>
</dbReference>
<dbReference type="PROSITE" id="PS50109">
    <property type="entry name" value="HIS_KIN"/>
    <property type="match status" value="1"/>
</dbReference>
<keyword evidence="3" id="KW-0597">Phosphoprotein</keyword>
<evidence type="ECO:0000256" key="5">
    <source>
        <dbReference type="ARBA" id="ARBA00022777"/>
    </source>
</evidence>
<dbReference type="CDD" id="cd16922">
    <property type="entry name" value="HATPase_EvgS-ArcB-TorS-like"/>
    <property type="match status" value="1"/>
</dbReference>
<evidence type="ECO:0000259" key="7">
    <source>
        <dbReference type="PROSITE" id="PS50109"/>
    </source>
</evidence>
<evidence type="ECO:0000256" key="6">
    <source>
        <dbReference type="ARBA" id="ARBA00023012"/>
    </source>
</evidence>
<dbReference type="PANTHER" id="PTHR43711">
    <property type="entry name" value="TWO-COMPONENT HISTIDINE KINASE"/>
    <property type="match status" value="1"/>
</dbReference>